<keyword evidence="6" id="KW-0723">Serine/threonine-protein kinase</keyword>
<evidence type="ECO:0000256" key="11">
    <source>
        <dbReference type="ARBA" id="ARBA00022729"/>
    </source>
</evidence>
<evidence type="ECO:0000313" key="24">
    <source>
        <dbReference type="RefSeq" id="XP_010257102.1"/>
    </source>
</evidence>
<dbReference type="RefSeq" id="XP_010257102.1">
    <property type="nucleotide sequence ID" value="XM_010258800.2"/>
</dbReference>
<accession>A0A1U7ZU50</accession>
<comment type="subcellular location">
    <subcellularLocation>
        <location evidence="1">Cell membrane</location>
        <topology evidence="1">Single-pass membrane protein</topology>
    </subcellularLocation>
    <subcellularLocation>
        <location evidence="2">Membrane</location>
        <topology evidence="2">Single-pass type I membrane protein</topology>
    </subcellularLocation>
</comment>
<dbReference type="GO" id="GO:0005886">
    <property type="term" value="C:plasma membrane"/>
    <property type="evidence" value="ECO:0007669"/>
    <property type="project" value="UniProtKB-SubCell"/>
</dbReference>
<sequence length="1044" mass="114331">MEFSPLRCVTLSLTMITHVLILFSLNLFGLESATAATTSGNDTDWLALLEFKKQITDDPLGVLSSWNGSVHLCDWHGVTCGRRRRQRIIGLNLEGKKLVGTLSPHIGNLSLLSFINLQNNSFHGSIPQEVSRLSMLRDILLNNNSFGGEIPHNLSHCSNLKHLTLHYNRIEGKIPVELGSLTHLVNLSLGSNNLTGGIPYSIGNLTSLEHLSFEGNSLGGNIPNIFNQMKRLKHLEFELNDFFGIIPPSVYNLSSLTLIALTGNKLNGSLRPNIGLAFPNLQFLWVGDNQFSGPIPFSLSNASGLIEIDIPGNNFTGPVPMDLGSIQTLQWLGLGENPIGRGEADDLNFITSLINCSDLWTLSLYDCNFGGMLPSSIANLSTQLIQLSFTGNQIIGGIPIGIENLVKLISLEMDNNLLTGSIPDSIGRLSKLQLLSLSGNRLTGQIPPSLGNMTQLVYLDLYNNNLRGRIPPSLVNCQGLQEVYLSHNKLNGTIPKEVIGLSSLSIILDVSHNSLTGSLPLEVGSLKNLGHLDVSYNRMTGEIPSTLGNCLSLEHLYMQGNFFQGTIPSSLSNLKAIQDLDLSNNNLSGSIPKSLGGLPLLQYLNLSFNSFEGEVPVVGVFLNVTAVSVDGNRGLCGGIPELKLQPCPMEESMKKGKSLTFKLVTAIVSVILGLTLILALFFVCWRRKPKGISSSEPLVEECSTPPFGEWYLKVSYRDLFKATEGFSSGNLIGSGGYGTVYKGILHNNTIAVKVLNTQQRGASKSFMTECEAVRNIRHRNLIKIITACSSMDLNGNDFKALVFEFMPNGSLEEWLHPGEEKNSQSRKLNFLVRLNIAIDVASALHYLHYQCEAPIVHCDLKSSNVLLDNDMTACVSDFGMSRLLSNSTKKLTQKQFSSFAIKGTIGYAAPEYGMGAEVSTHGDVYSYGILLLEMFTGKRPTAEIFKDGLNLHNYCKMALSERVMEIADPLLLLYGEEIEQNGEKETATNNEYLSGSGHKMQECLIFVIRIGVACSAELPRERMDMNEVTREMNSIRNTFLGARY</sequence>
<evidence type="ECO:0000256" key="12">
    <source>
        <dbReference type="ARBA" id="ARBA00022737"/>
    </source>
</evidence>
<dbReference type="InterPro" id="IPR032675">
    <property type="entry name" value="LRR_dom_sf"/>
</dbReference>
<dbReference type="GO" id="GO:0005524">
    <property type="term" value="F:ATP binding"/>
    <property type="evidence" value="ECO:0007669"/>
    <property type="project" value="UniProtKB-UniRule"/>
</dbReference>
<evidence type="ECO:0000256" key="10">
    <source>
        <dbReference type="ARBA" id="ARBA00022692"/>
    </source>
</evidence>
<dbReference type="SUPFAM" id="SSF56112">
    <property type="entry name" value="Protein kinase-like (PK-like)"/>
    <property type="match status" value="1"/>
</dbReference>
<evidence type="ECO:0000256" key="6">
    <source>
        <dbReference type="ARBA" id="ARBA00022527"/>
    </source>
</evidence>
<evidence type="ECO:0000256" key="7">
    <source>
        <dbReference type="ARBA" id="ARBA00022553"/>
    </source>
</evidence>
<dbReference type="AlphaFoldDB" id="A0A1U7ZU50"/>
<comment type="catalytic activity">
    <reaction evidence="21">
        <text>L-seryl-[protein] + ATP = O-phospho-L-seryl-[protein] + ADP + H(+)</text>
        <dbReference type="Rhea" id="RHEA:17989"/>
        <dbReference type="Rhea" id="RHEA-COMP:9863"/>
        <dbReference type="Rhea" id="RHEA-COMP:11604"/>
        <dbReference type="ChEBI" id="CHEBI:15378"/>
        <dbReference type="ChEBI" id="CHEBI:29999"/>
        <dbReference type="ChEBI" id="CHEBI:30616"/>
        <dbReference type="ChEBI" id="CHEBI:83421"/>
        <dbReference type="ChEBI" id="CHEBI:456216"/>
        <dbReference type="EC" id="2.7.11.1"/>
    </reaction>
</comment>
<dbReference type="OMA" id="DEYLIMV"/>
<evidence type="ECO:0000256" key="5">
    <source>
        <dbReference type="ARBA" id="ARBA00022475"/>
    </source>
</evidence>
<evidence type="ECO:0000259" key="22">
    <source>
        <dbReference type="PROSITE" id="PS50011"/>
    </source>
</evidence>
<evidence type="ECO:0000256" key="13">
    <source>
        <dbReference type="ARBA" id="ARBA00022741"/>
    </source>
</evidence>
<comment type="catalytic activity">
    <reaction evidence="20">
        <text>L-threonyl-[protein] + ATP = O-phospho-L-threonyl-[protein] + ADP + H(+)</text>
        <dbReference type="Rhea" id="RHEA:46608"/>
        <dbReference type="Rhea" id="RHEA-COMP:11060"/>
        <dbReference type="Rhea" id="RHEA-COMP:11605"/>
        <dbReference type="ChEBI" id="CHEBI:15378"/>
        <dbReference type="ChEBI" id="CHEBI:30013"/>
        <dbReference type="ChEBI" id="CHEBI:30616"/>
        <dbReference type="ChEBI" id="CHEBI:61977"/>
        <dbReference type="ChEBI" id="CHEBI:456216"/>
        <dbReference type="EC" id="2.7.11.1"/>
    </reaction>
</comment>
<dbReference type="Proteomes" id="UP000189703">
    <property type="component" value="Unplaced"/>
</dbReference>
<evidence type="ECO:0000256" key="1">
    <source>
        <dbReference type="ARBA" id="ARBA00004162"/>
    </source>
</evidence>
<keyword evidence="19" id="KW-0325">Glycoprotein</keyword>
<dbReference type="SUPFAM" id="SSF52058">
    <property type="entry name" value="L domain-like"/>
    <property type="match status" value="2"/>
</dbReference>
<keyword evidence="9" id="KW-0808">Transferase</keyword>
<dbReference type="OrthoDB" id="676979at2759"/>
<dbReference type="SMART" id="SM00220">
    <property type="entry name" value="S_TKc"/>
    <property type="match status" value="1"/>
</dbReference>
<dbReference type="PROSITE" id="PS00108">
    <property type="entry name" value="PROTEIN_KINASE_ST"/>
    <property type="match status" value="1"/>
</dbReference>
<gene>
    <name evidence="24" type="primary">LOC104597322</name>
</gene>
<keyword evidence="23" id="KW-1185">Reference proteome</keyword>
<keyword evidence="7" id="KW-0597">Phosphoprotein</keyword>
<keyword evidence="15" id="KW-0067">ATP-binding</keyword>
<dbReference type="InterPro" id="IPR001611">
    <property type="entry name" value="Leu-rich_rpt"/>
</dbReference>
<reference evidence="24" key="1">
    <citation type="submission" date="2025-08" db="UniProtKB">
        <authorList>
            <consortium name="RefSeq"/>
        </authorList>
    </citation>
    <scope>IDENTIFICATION</scope>
</reference>
<dbReference type="GeneID" id="104597322"/>
<dbReference type="EC" id="2.7.11.1" evidence="4"/>
<keyword evidence="18" id="KW-0675">Receptor</keyword>
<keyword evidence="17" id="KW-0472">Membrane</keyword>
<dbReference type="FunFam" id="1.10.510.10:FF:000358">
    <property type="entry name" value="Putative leucine-rich repeat receptor-like serine/threonine-protein kinase"/>
    <property type="match status" value="1"/>
</dbReference>
<keyword evidence="10" id="KW-0812">Transmembrane</keyword>
<evidence type="ECO:0000256" key="9">
    <source>
        <dbReference type="ARBA" id="ARBA00022679"/>
    </source>
</evidence>
<evidence type="ECO:0000256" key="15">
    <source>
        <dbReference type="ARBA" id="ARBA00022840"/>
    </source>
</evidence>
<keyword evidence="11" id="KW-0732">Signal</keyword>
<evidence type="ECO:0000256" key="16">
    <source>
        <dbReference type="ARBA" id="ARBA00022989"/>
    </source>
</evidence>
<dbReference type="Gene3D" id="1.10.510.10">
    <property type="entry name" value="Transferase(Phosphotransferase) domain 1"/>
    <property type="match status" value="1"/>
</dbReference>
<dbReference type="SMART" id="SM00369">
    <property type="entry name" value="LRR_TYP"/>
    <property type="match status" value="8"/>
</dbReference>
<dbReference type="KEGG" id="nnu:104597322"/>
<dbReference type="InterPro" id="IPR003591">
    <property type="entry name" value="Leu-rich_rpt_typical-subtyp"/>
</dbReference>
<keyword evidence="5" id="KW-1003">Cell membrane</keyword>
<dbReference type="eggNOG" id="ENOG502QPYS">
    <property type="taxonomic scope" value="Eukaryota"/>
</dbReference>
<dbReference type="InterPro" id="IPR017441">
    <property type="entry name" value="Protein_kinase_ATP_BS"/>
</dbReference>
<dbReference type="InterPro" id="IPR000719">
    <property type="entry name" value="Prot_kinase_dom"/>
</dbReference>
<evidence type="ECO:0000256" key="3">
    <source>
        <dbReference type="ARBA" id="ARBA00008684"/>
    </source>
</evidence>
<dbReference type="InterPro" id="IPR013210">
    <property type="entry name" value="LRR_N_plant-typ"/>
</dbReference>
<evidence type="ECO:0000256" key="21">
    <source>
        <dbReference type="ARBA" id="ARBA00048679"/>
    </source>
</evidence>
<dbReference type="PANTHER" id="PTHR27008:SF592">
    <property type="entry name" value="LEUCINE-RICH REPEAT RECEPTOR-LIKE PROTEIN KINASE FAMILY PROTEIN-RELATED"/>
    <property type="match status" value="1"/>
</dbReference>
<dbReference type="FunFam" id="3.80.10.10:FF:000288">
    <property type="entry name" value="LRR receptor-like serine/threonine-protein kinase EFR"/>
    <property type="match status" value="1"/>
</dbReference>
<keyword evidence="12" id="KW-0677">Repeat</keyword>
<feature type="domain" description="Protein kinase" evidence="22">
    <location>
        <begin position="726"/>
        <end position="993"/>
    </location>
</feature>
<dbReference type="FunFam" id="3.80.10.10:FF:000095">
    <property type="entry name" value="LRR receptor-like serine/threonine-protein kinase GSO1"/>
    <property type="match status" value="1"/>
</dbReference>
<dbReference type="Pfam" id="PF00560">
    <property type="entry name" value="LRR_1"/>
    <property type="match status" value="10"/>
</dbReference>
<dbReference type="Gene3D" id="3.30.200.20">
    <property type="entry name" value="Phosphorylase Kinase, domain 1"/>
    <property type="match status" value="1"/>
</dbReference>
<evidence type="ECO:0000256" key="20">
    <source>
        <dbReference type="ARBA" id="ARBA00047899"/>
    </source>
</evidence>
<evidence type="ECO:0000256" key="4">
    <source>
        <dbReference type="ARBA" id="ARBA00012513"/>
    </source>
</evidence>
<dbReference type="InterPro" id="IPR051809">
    <property type="entry name" value="Plant_receptor-like_S/T_kinase"/>
</dbReference>
<dbReference type="PROSITE" id="PS50011">
    <property type="entry name" value="PROTEIN_KINASE_DOM"/>
    <property type="match status" value="1"/>
</dbReference>
<evidence type="ECO:0000256" key="19">
    <source>
        <dbReference type="ARBA" id="ARBA00023180"/>
    </source>
</evidence>
<evidence type="ECO:0000313" key="23">
    <source>
        <dbReference type="Proteomes" id="UP000189703"/>
    </source>
</evidence>
<evidence type="ECO:0000256" key="8">
    <source>
        <dbReference type="ARBA" id="ARBA00022614"/>
    </source>
</evidence>
<dbReference type="Pfam" id="PF13855">
    <property type="entry name" value="LRR_8"/>
    <property type="match status" value="1"/>
</dbReference>
<name>A0A1U7ZU50_NELNU</name>
<keyword evidence="14" id="KW-0418">Kinase</keyword>
<keyword evidence="8" id="KW-0433">Leucine-rich repeat</keyword>
<evidence type="ECO:0000256" key="2">
    <source>
        <dbReference type="ARBA" id="ARBA00004479"/>
    </source>
</evidence>
<evidence type="ECO:0000256" key="17">
    <source>
        <dbReference type="ARBA" id="ARBA00023136"/>
    </source>
</evidence>
<comment type="similarity">
    <text evidence="3">Belongs to the protein kinase superfamily. Ser/Thr protein kinase family.</text>
</comment>
<dbReference type="PANTHER" id="PTHR27008">
    <property type="entry name" value="OS04G0122200 PROTEIN"/>
    <property type="match status" value="1"/>
</dbReference>
<proteinExistence type="inferred from homology"/>
<dbReference type="Gene3D" id="3.80.10.10">
    <property type="entry name" value="Ribonuclease Inhibitor"/>
    <property type="match status" value="3"/>
</dbReference>
<dbReference type="InterPro" id="IPR011009">
    <property type="entry name" value="Kinase-like_dom_sf"/>
</dbReference>
<keyword evidence="13" id="KW-0547">Nucleotide-binding</keyword>
<keyword evidence="16" id="KW-1133">Transmembrane helix</keyword>
<protein>
    <recommendedName>
        <fullName evidence="4">non-specific serine/threonine protein kinase</fullName>
        <ecNumber evidence="4">2.7.11.1</ecNumber>
    </recommendedName>
</protein>
<dbReference type="Pfam" id="PF08263">
    <property type="entry name" value="LRRNT_2"/>
    <property type="match status" value="1"/>
</dbReference>
<dbReference type="GO" id="GO:0004674">
    <property type="term" value="F:protein serine/threonine kinase activity"/>
    <property type="evidence" value="ECO:0007669"/>
    <property type="project" value="UniProtKB-KW"/>
</dbReference>
<dbReference type="PROSITE" id="PS00107">
    <property type="entry name" value="PROTEIN_KINASE_ATP"/>
    <property type="match status" value="1"/>
</dbReference>
<dbReference type="Pfam" id="PF00069">
    <property type="entry name" value="Pkinase"/>
    <property type="match status" value="1"/>
</dbReference>
<dbReference type="InterPro" id="IPR008271">
    <property type="entry name" value="Ser/Thr_kinase_AS"/>
</dbReference>
<evidence type="ECO:0000256" key="18">
    <source>
        <dbReference type="ARBA" id="ARBA00023170"/>
    </source>
</evidence>
<organism evidence="23 24">
    <name type="scientific">Nelumbo nucifera</name>
    <name type="common">Sacred lotus</name>
    <dbReference type="NCBI Taxonomy" id="4432"/>
    <lineage>
        <taxon>Eukaryota</taxon>
        <taxon>Viridiplantae</taxon>
        <taxon>Streptophyta</taxon>
        <taxon>Embryophyta</taxon>
        <taxon>Tracheophyta</taxon>
        <taxon>Spermatophyta</taxon>
        <taxon>Magnoliopsida</taxon>
        <taxon>Proteales</taxon>
        <taxon>Nelumbonaceae</taxon>
        <taxon>Nelumbo</taxon>
    </lineage>
</organism>
<dbReference type="FunFam" id="3.30.200.20:FF:000432">
    <property type="entry name" value="LRR receptor-like serine/threonine-protein kinase EFR"/>
    <property type="match status" value="1"/>
</dbReference>
<evidence type="ECO:0000256" key="14">
    <source>
        <dbReference type="ARBA" id="ARBA00022777"/>
    </source>
</evidence>